<dbReference type="Gene3D" id="3.10.450.10">
    <property type="match status" value="1"/>
</dbReference>
<proteinExistence type="predicted"/>
<accession>A0ABQ7EHS5</accession>
<evidence type="ECO:0000313" key="2">
    <source>
        <dbReference type="Proteomes" id="UP000266723"/>
    </source>
</evidence>
<sequence length="97" mass="11081">MIRQNAHQSTGEIIRIRQNAELDAPPPQILPVNLSLSGIPSLLISDLYRINENALFEIVKMVKAKEQVVEGTLHYRTLAYQVIDHEGWLEKLYEAEV</sequence>
<organism evidence="1 2">
    <name type="scientific">Brassica cretica</name>
    <name type="common">Mustard</name>
    <dbReference type="NCBI Taxonomy" id="69181"/>
    <lineage>
        <taxon>Eukaryota</taxon>
        <taxon>Viridiplantae</taxon>
        <taxon>Streptophyta</taxon>
        <taxon>Embryophyta</taxon>
        <taxon>Tracheophyta</taxon>
        <taxon>Spermatophyta</taxon>
        <taxon>Magnoliopsida</taxon>
        <taxon>eudicotyledons</taxon>
        <taxon>Gunneridae</taxon>
        <taxon>Pentapetalae</taxon>
        <taxon>rosids</taxon>
        <taxon>malvids</taxon>
        <taxon>Brassicales</taxon>
        <taxon>Brassicaceae</taxon>
        <taxon>Brassiceae</taxon>
        <taxon>Brassica</taxon>
    </lineage>
</organism>
<comment type="caution">
    <text evidence="1">The sequence shown here is derived from an EMBL/GenBank/DDBJ whole genome shotgun (WGS) entry which is preliminary data.</text>
</comment>
<gene>
    <name evidence="1" type="ORF">DY000_02024291</name>
</gene>
<reference evidence="1 2" key="1">
    <citation type="journal article" date="2020" name="BMC Genomics">
        <title>Intraspecific diversification of the crop wild relative Brassica cretica Lam. using demographic model selection.</title>
        <authorList>
            <person name="Kioukis A."/>
            <person name="Michalopoulou V.A."/>
            <person name="Briers L."/>
            <person name="Pirintsos S."/>
            <person name="Studholme D.J."/>
            <person name="Pavlidis P."/>
            <person name="Sarris P.F."/>
        </authorList>
    </citation>
    <scope>NUCLEOTIDE SEQUENCE [LARGE SCALE GENOMIC DNA]</scope>
    <source>
        <strain evidence="2">cv. PFS-1207/04</strain>
    </source>
</reference>
<keyword evidence="2" id="KW-1185">Reference proteome</keyword>
<name>A0ABQ7EHS5_BRACR</name>
<protein>
    <submittedName>
        <fullName evidence="1">Uncharacterized protein</fullName>
    </submittedName>
</protein>
<dbReference type="Proteomes" id="UP000266723">
    <property type="component" value="Unassembled WGS sequence"/>
</dbReference>
<dbReference type="EMBL" id="QGKV02000299">
    <property type="protein sequence ID" value="KAF3596123.1"/>
    <property type="molecule type" value="Genomic_DNA"/>
</dbReference>
<evidence type="ECO:0000313" key="1">
    <source>
        <dbReference type="EMBL" id="KAF3596123.1"/>
    </source>
</evidence>
<dbReference type="SUPFAM" id="SSF54403">
    <property type="entry name" value="Cystatin/monellin"/>
    <property type="match status" value="1"/>
</dbReference>
<dbReference type="InterPro" id="IPR046350">
    <property type="entry name" value="Cystatin_sf"/>
</dbReference>